<evidence type="ECO:0000256" key="3">
    <source>
        <dbReference type="ARBA" id="ARBA00022989"/>
    </source>
</evidence>
<dbReference type="InterPro" id="IPR005178">
    <property type="entry name" value="Ostalpha/TMEM184C"/>
</dbReference>
<feature type="coiled-coil region" evidence="7">
    <location>
        <begin position="258"/>
        <end position="300"/>
    </location>
</feature>
<organism evidence="12 13">
    <name type="scientific">Symbiodinium natans</name>
    <dbReference type="NCBI Taxonomy" id="878477"/>
    <lineage>
        <taxon>Eukaryota</taxon>
        <taxon>Sar</taxon>
        <taxon>Alveolata</taxon>
        <taxon>Dinophyceae</taxon>
        <taxon>Suessiales</taxon>
        <taxon>Symbiodiniaceae</taxon>
        <taxon>Symbiodinium</taxon>
    </lineage>
</organism>
<dbReference type="Gene3D" id="3.30.70.330">
    <property type="match status" value="1"/>
</dbReference>
<proteinExistence type="predicted"/>
<dbReference type="Proteomes" id="UP000604046">
    <property type="component" value="Unassembled WGS sequence"/>
</dbReference>
<dbReference type="SMART" id="SM01417">
    <property type="entry name" value="Solute_trans_a"/>
    <property type="match status" value="1"/>
</dbReference>
<feature type="domain" description="RRM" evidence="10">
    <location>
        <begin position="61"/>
        <end position="135"/>
    </location>
</feature>
<accession>A0A812V805</accession>
<dbReference type="InterPro" id="IPR035979">
    <property type="entry name" value="RBD_domain_sf"/>
</dbReference>
<evidence type="ECO:0000256" key="2">
    <source>
        <dbReference type="ARBA" id="ARBA00022692"/>
    </source>
</evidence>
<evidence type="ECO:0000256" key="9">
    <source>
        <dbReference type="SAM" id="Phobius"/>
    </source>
</evidence>
<dbReference type="PROSITE" id="PS50923">
    <property type="entry name" value="SUSHI"/>
    <property type="match status" value="1"/>
</dbReference>
<feature type="region of interest" description="Disordered" evidence="8">
    <location>
        <begin position="1729"/>
        <end position="1777"/>
    </location>
</feature>
<dbReference type="Pfam" id="PF00076">
    <property type="entry name" value="RRM_1"/>
    <property type="match status" value="1"/>
</dbReference>
<evidence type="ECO:0000256" key="5">
    <source>
        <dbReference type="ARBA" id="ARBA00023157"/>
    </source>
</evidence>
<evidence type="ECO:0000256" key="7">
    <source>
        <dbReference type="SAM" id="Coils"/>
    </source>
</evidence>
<dbReference type="InterPro" id="IPR012677">
    <property type="entry name" value="Nucleotide-bd_a/b_plait_sf"/>
</dbReference>
<dbReference type="OrthoDB" id="407741at2759"/>
<evidence type="ECO:0000256" key="1">
    <source>
        <dbReference type="ARBA" id="ARBA00004141"/>
    </source>
</evidence>
<dbReference type="SUPFAM" id="SSF54928">
    <property type="entry name" value="RNA-binding domain, RBD"/>
    <property type="match status" value="1"/>
</dbReference>
<feature type="transmembrane region" description="Helical" evidence="9">
    <location>
        <begin position="664"/>
        <end position="684"/>
    </location>
</feature>
<dbReference type="PROSITE" id="PS50102">
    <property type="entry name" value="RRM"/>
    <property type="match status" value="1"/>
</dbReference>
<dbReference type="SMART" id="SM00360">
    <property type="entry name" value="RRM"/>
    <property type="match status" value="1"/>
</dbReference>
<evidence type="ECO:0000256" key="6">
    <source>
        <dbReference type="PROSITE-ProRule" id="PRU00176"/>
    </source>
</evidence>
<feature type="transmembrane region" description="Helical" evidence="9">
    <location>
        <begin position="612"/>
        <end position="634"/>
    </location>
</feature>
<dbReference type="Pfam" id="PF03619">
    <property type="entry name" value="Solute_trans_a"/>
    <property type="match status" value="1"/>
</dbReference>
<reference evidence="12" key="1">
    <citation type="submission" date="2021-02" db="EMBL/GenBank/DDBJ databases">
        <authorList>
            <person name="Dougan E. K."/>
            <person name="Rhodes N."/>
            <person name="Thang M."/>
            <person name="Chan C."/>
        </authorList>
    </citation>
    <scope>NUCLEOTIDE SEQUENCE</scope>
</reference>
<sequence>MGWGGEGKGWSDGGGKGWGGWGKGYGMMPPMPPMYAMYPPMWGMKGKGKGKGKALKVDDSLKVWLGNVPESIRWKELQEHIDQHMKSKWVEIFHGKGKGTAAVVFASADEASQAIPLLNGSTIGGQSLVADSSGPGLWAFTSRVSLQKLKEFEELKSQLQGRIDGVLKELRTKVPGCEDRIAELQVAKVELARNVEVAITATKRVADDAQATTTTMIGDLDSRLSAKLADLLAQLQHSDEALTRDLTTSEGETRKILADELTALCERLDQELSLVRREMAESIERAVGDARAEMQQLSATLSANLAESKQQSLDHASELVKACREHMDAVLHREQKARTAEEERTKVSEADIWLKLDRLSELVQEVGDSAREEVRVTTGELDHKFTQALTLADQRLTVRGLSQHWKIELWLVLPEYSQGQSSLNVAVKRASVDVEGSEMPESRCLRLRKFLATHAAVRWYWFHMAVQLGFLSREYLVISMVSEGSWPSWPREVLLSYCALWLTYGVVFVEVSHFSSVRNKDVVTKTTVDGLLDMLLLPVNIGFFGHLCVRKLALQGEHSDHSLHIISTIMESSEIWEAWALWSVLGLFVTVVDVESRRDPANREFAVPFRNLSLQGVRTWVCMIIIITATRLVMTGVLQSRAPTMCFWASKTCTSCNELYENNIHLAAAAVNFILCSFALAFVFTFEHSFDEYLSRIGPFWKFWGVKGVVSVTYFQWLVLSYGPLNLDDKRIYELHCLLCTLEMPILAVIHASCAYPYGKPWLDYLLQLQQQDMSESGGQEATPARNAHFRLTRLTQFNVDFTISTRSCGPESWILLFYVLFWSLGCLASHRFVVFVLPISHEVQGPQPPVYYATCNTEGDIAHFLAGRSPELHFQVRNDTVERHRLPGVAGAWLPLCGKAALDCEPGFHGVPSLRCSPSGRYEPTGLCKPIRCGQPHEEAGHARIHRSDLVIREWTSDMVISYECIRGFVGKMRAKCGRDGRWTFTGQCKEVLCPDPPLVPRAKPLLEPSELENRTWQAGMSLRYQCVDPFIGIITASCEDDGNFVLHGRCLAFCKTPPPVDNAIATYNNSVARRGWSEGMRVKYECLSGWGGTVFATCREDGQYSIEGSCKVQCSDLQATLRTTYGPAWTDIISVNRSHSLDLTGTGEADVVALACAPGLFGMPFAACQEGSWQVLGSPCRAFPTSKGCGCKRQWKFCSDLLQSTCIRWHGCRGSSAERYGWCEVDDKLPCGSGSAPRWDYCVGQGPQDDPEVPLESEMGSVVLRYGLFVAVGMLSVVALLFLRQFLPVLDDSCTRLKAGLCEVQNAATRRVTWVLRKASEKLRPPLLDDVKIQPHVSWFSPLFDAGGCHGLQLELQIFRVADPPLEGQEVGDCAVYLWATKGCNLVYKLAVGSKSQLLEKKFNGRVPYGTSRLCFFADQINKEDDTLRVSCEVLEALRELEAPVQPAAPHPPDWRKALIAEGKPVPEVDAVVAASRDHSGPEPLEGQLLYSMHINNRLLDLVRDQVDAMKCRMVRIVEWRIEHASLLRQCFPAGEAMCSTDFGAAGIEGLRLVFYPSGYVGATEGFCSLFLVAPAGATLQCTLQAGRERREASHAYQREGAFGRTNFCQLESCVDEHDSIHIRLDVMEAHQDLVAKAAHPPPKPGDQRTLSQQEGVVAGPVHSAVKLRRHVGNHLEDVKVLPSLWMAKTADDPLSRPQGYHDFNEIRERAAHPVRGSLAVAVARDATARAPAASKEDATLVDETLRRRPKSGLPSGRSGARLSESQPNLKDPALSFGGSCAEDRLWLLEVPPMDRRPRSAGIPGRRRPKHLVVNLTEPICHMKDGD</sequence>
<name>A0A812V805_9DINO</name>
<dbReference type="SUPFAM" id="SSF49599">
    <property type="entry name" value="TRAF domain-like"/>
    <property type="match status" value="1"/>
</dbReference>
<keyword evidence="3 9" id="KW-1133">Transmembrane helix</keyword>
<comment type="subcellular location">
    <subcellularLocation>
        <location evidence="1">Membrane</location>
        <topology evidence="1">Multi-pass membrane protein</topology>
    </subcellularLocation>
</comment>
<dbReference type="InterPro" id="IPR000436">
    <property type="entry name" value="Sushi_SCR_CCP_dom"/>
</dbReference>
<keyword evidence="13" id="KW-1185">Reference proteome</keyword>
<evidence type="ECO:0000256" key="8">
    <source>
        <dbReference type="SAM" id="MobiDB-lite"/>
    </source>
</evidence>
<protein>
    <submittedName>
        <fullName evidence="12">Svep1 protein</fullName>
    </submittedName>
</protein>
<feature type="transmembrane region" description="Helical" evidence="9">
    <location>
        <begin position="704"/>
        <end position="725"/>
    </location>
</feature>
<keyword evidence="6" id="KW-0694">RNA-binding</keyword>
<evidence type="ECO:0000259" key="11">
    <source>
        <dbReference type="PROSITE" id="PS50923"/>
    </source>
</evidence>
<dbReference type="EMBL" id="CAJNDS010002803">
    <property type="protein sequence ID" value="CAE7603816.1"/>
    <property type="molecule type" value="Genomic_DNA"/>
</dbReference>
<dbReference type="InterPro" id="IPR000504">
    <property type="entry name" value="RRM_dom"/>
</dbReference>
<dbReference type="GO" id="GO:0003723">
    <property type="term" value="F:RNA binding"/>
    <property type="evidence" value="ECO:0007669"/>
    <property type="project" value="UniProtKB-UniRule"/>
</dbReference>
<keyword evidence="5" id="KW-1015">Disulfide bond</keyword>
<feature type="compositionally biased region" description="Basic and acidic residues" evidence="8">
    <location>
        <begin position="1737"/>
        <end position="1749"/>
    </location>
</feature>
<keyword evidence="2 9" id="KW-0812">Transmembrane</keyword>
<evidence type="ECO:0000313" key="13">
    <source>
        <dbReference type="Proteomes" id="UP000604046"/>
    </source>
</evidence>
<evidence type="ECO:0000313" key="12">
    <source>
        <dbReference type="EMBL" id="CAE7603816.1"/>
    </source>
</evidence>
<dbReference type="SMART" id="SM00032">
    <property type="entry name" value="CCP"/>
    <property type="match status" value="3"/>
</dbReference>
<evidence type="ECO:0000259" key="10">
    <source>
        <dbReference type="PROSITE" id="PS50102"/>
    </source>
</evidence>
<dbReference type="CDD" id="cd00590">
    <property type="entry name" value="RRM_SF"/>
    <property type="match status" value="1"/>
</dbReference>
<keyword evidence="7" id="KW-0175">Coiled coil</keyword>
<dbReference type="GO" id="GO:0016020">
    <property type="term" value="C:membrane"/>
    <property type="evidence" value="ECO:0007669"/>
    <property type="project" value="UniProtKB-SubCell"/>
</dbReference>
<comment type="caution">
    <text evidence="12">The sequence shown here is derived from an EMBL/GenBank/DDBJ whole genome shotgun (WGS) entry which is preliminary data.</text>
</comment>
<keyword evidence="4 9" id="KW-0472">Membrane</keyword>
<feature type="domain" description="Sushi" evidence="11">
    <location>
        <begin position="932"/>
        <end position="992"/>
    </location>
</feature>
<feature type="transmembrane region" description="Helical" evidence="9">
    <location>
        <begin position="814"/>
        <end position="838"/>
    </location>
</feature>
<evidence type="ECO:0000256" key="4">
    <source>
        <dbReference type="ARBA" id="ARBA00023136"/>
    </source>
</evidence>
<gene>
    <name evidence="12" type="primary">Svep1</name>
    <name evidence="12" type="ORF">SNAT2548_LOCUS34337</name>
</gene>